<gene>
    <name evidence="1" type="ORF">J2X19_004188</name>
</gene>
<proteinExistence type="predicted"/>
<keyword evidence="2" id="KW-1185">Reference proteome</keyword>
<name>A0ABU2CDT0_9BURK</name>
<dbReference type="EMBL" id="JAVDXT010000004">
    <property type="protein sequence ID" value="MDR7379494.1"/>
    <property type="molecule type" value="Genomic_DNA"/>
</dbReference>
<comment type="caution">
    <text evidence="1">The sequence shown here is derived from an EMBL/GenBank/DDBJ whole genome shotgun (WGS) entry which is preliminary data.</text>
</comment>
<organism evidence="1 2">
    <name type="scientific">Rhodoferax ferrireducens</name>
    <dbReference type="NCBI Taxonomy" id="192843"/>
    <lineage>
        <taxon>Bacteria</taxon>
        <taxon>Pseudomonadati</taxon>
        <taxon>Pseudomonadota</taxon>
        <taxon>Betaproteobacteria</taxon>
        <taxon>Burkholderiales</taxon>
        <taxon>Comamonadaceae</taxon>
        <taxon>Rhodoferax</taxon>
    </lineage>
</organism>
<evidence type="ECO:0000313" key="1">
    <source>
        <dbReference type="EMBL" id="MDR7379494.1"/>
    </source>
</evidence>
<dbReference type="RefSeq" id="WP_116604157.1">
    <property type="nucleotide sequence ID" value="NZ_JAVDXT010000004.1"/>
</dbReference>
<evidence type="ECO:0000313" key="2">
    <source>
        <dbReference type="Proteomes" id="UP001180487"/>
    </source>
</evidence>
<evidence type="ECO:0008006" key="3">
    <source>
        <dbReference type="Google" id="ProtNLM"/>
    </source>
</evidence>
<dbReference type="Proteomes" id="UP001180487">
    <property type="component" value="Unassembled WGS sequence"/>
</dbReference>
<reference evidence="1 2" key="1">
    <citation type="submission" date="2023-07" db="EMBL/GenBank/DDBJ databases">
        <title>Sorghum-associated microbial communities from plants grown in Nebraska, USA.</title>
        <authorList>
            <person name="Schachtman D."/>
        </authorList>
    </citation>
    <scope>NUCLEOTIDE SEQUENCE [LARGE SCALE GENOMIC DNA]</scope>
    <source>
        <strain evidence="1 2">BE313</strain>
    </source>
</reference>
<accession>A0ABU2CDT0</accession>
<sequence length="130" mass="14118">MPHMSNALPTAPSQDVPAAEARLLIHATANPAGSGKYLTHTLQWLRGLYPAAETQRPEPNAVLRLEIDDLQGRRVFSQDAAGPLVELNLPEGTYNVTAIHGHVCRGYTLTLEPGKSFDLYLCPSLKSGCR</sequence>
<protein>
    <recommendedName>
        <fullName evidence="3">Carboxypeptidase regulatory-like domain-containing protein</fullName>
    </recommendedName>
</protein>